<comment type="caution">
    <text evidence="2">The sequence shown here is derived from an EMBL/GenBank/DDBJ whole genome shotgun (WGS) entry which is preliminary data.</text>
</comment>
<keyword evidence="1" id="KW-0472">Membrane</keyword>
<evidence type="ECO:0000313" key="3">
    <source>
        <dbReference type="Proteomes" id="UP001344817"/>
    </source>
</evidence>
<dbReference type="Pfam" id="PF12822">
    <property type="entry name" value="ECF_trnsprt"/>
    <property type="match status" value="1"/>
</dbReference>
<organism evidence="2 3">
    <name type="scientific">Mycoplasmopsis ciconiae</name>
    <dbReference type="NCBI Taxonomy" id="561067"/>
    <lineage>
        <taxon>Bacteria</taxon>
        <taxon>Bacillati</taxon>
        <taxon>Mycoplasmatota</taxon>
        <taxon>Mycoplasmoidales</taxon>
        <taxon>Metamycoplasmataceae</taxon>
        <taxon>Mycoplasmopsis</taxon>
    </lineage>
</organism>
<feature type="transmembrane region" description="Helical" evidence="1">
    <location>
        <begin position="223"/>
        <end position="245"/>
    </location>
</feature>
<dbReference type="NCBIfam" id="TIGR04518">
    <property type="entry name" value="ECF_S_folT_fam"/>
    <property type="match status" value="1"/>
</dbReference>
<feature type="transmembrane region" description="Helical" evidence="1">
    <location>
        <begin position="102"/>
        <end position="125"/>
    </location>
</feature>
<keyword evidence="3" id="KW-1185">Reference proteome</keyword>
<feature type="transmembrane region" description="Helical" evidence="1">
    <location>
        <begin position="252"/>
        <end position="273"/>
    </location>
</feature>
<keyword evidence="1" id="KW-0812">Transmembrane</keyword>
<name>A0ABU7ML24_9BACT</name>
<dbReference type="Proteomes" id="UP001344817">
    <property type="component" value="Unassembled WGS sequence"/>
</dbReference>
<feature type="transmembrane region" description="Helical" evidence="1">
    <location>
        <begin position="183"/>
        <end position="208"/>
    </location>
</feature>
<dbReference type="EMBL" id="JAZDWZ010000003">
    <property type="protein sequence ID" value="MEE3928218.1"/>
    <property type="molecule type" value="Genomic_DNA"/>
</dbReference>
<protein>
    <submittedName>
        <fullName evidence="2">Folate family ECF transporter S component</fullName>
    </submittedName>
</protein>
<sequence length="330" mass="37276">MKRRAPILPTSSAFSIFGKWSIRKMVFVAILISISVVFTIVSTSIFPPATIPTMKFSFIGLPVKITGFIFGPVIGFFVGLVSDLISMLYIPPSAYNPLYTLATSLNGLISGIVGWIFLSFLKFYFGGDFRIQTYQVKIIKYFKKYHKAIEQSKIDKADKYVVKIIYYRNMIDKINKFGTINQLLNINTLACLSILLSIIVVLATIFIVLPETFFIKSPIKNKYIVLAMMALGYGMMSVFVVFARFKLSPNRFLVIVPIIVFSAILEFVNVPILSLADNKSIGTGNIKDTIIWIITHIVMSPVKVWFNLLVIYYSYSVIASLIYKNSNLTY</sequence>
<accession>A0ABU7ML24</accession>
<evidence type="ECO:0000313" key="2">
    <source>
        <dbReference type="EMBL" id="MEE3928218.1"/>
    </source>
</evidence>
<dbReference type="RefSeq" id="WP_330500631.1">
    <property type="nucleotide sequence ID" value="NZ_JAZDWZ010000003.1"/>
</dbReference>
<dbReference type="InterPro" id="IPR030949">
    <property type="entry name" value="ECF_S_folate_fam"/>
</dbReference>
<dbReference type="Gene3D" id="1.10.1760.20">
    <property type="match status" value="1"/>
</dbReference>
<keyword evidence="1" id="KW-1133">Transmembrane helix</keyword>
<feature type="transmembrane region" description="Helical" evidence="1">
    <location>
        <begin position="67"/>
        <end position="90"/>
    </location>
</feature>
<feature type="transmembrane region" description="Helical" evidence="1">
    <location>
        <begin position="25"/>
        <end position="46"/>
    </location>
</feature>
<gene>
    <name evidence="2" type="ORF">V2E24_01330</name>
</gene>
<evidence type="ECO:0000256" key="1">
    <source>
        <dbReference type="SAM" id="Phobius"/>
    </source>
</evidence>
<reference evidence="2" key="1">
    <citation type="submission" date="2024-01" db="EMBL/GenBank/DDBJ databases">
        <title>Genome sequence of Mycoplasma ciconiae type strain DSM 25251.</title>
        <authorList>
            <person name="Spergser J."/>
        </authorList>
    </citation>
    <scope>NUCLEOTIDE SEQUENCE [LARGE SCALE GENOMIC DNA]</scope>
    <source>
        <strain evidence="2">DSM 25251</strain>
    </source>
</reference>
<proteinExistence type="predicted"/>
<dbReference type="InterPro" id="IPR024529">
    <property type="entry name" value="ECF_trnsprt_substrate-spec"/>
</dbReference>